<sequence>MKRFLIIGQGSIGKPLAERLTVHGQVMAVATSTKAYQAPVTLLQKPAQTLTADDICGVTHIAIIITPRKQGKVATADDYKGSYLSVCQSVTQLYRDSASQVQLEQVLFVSSTAVYGENAGEWIDERTPAVPTSPTAQVLLQAEQALQSVFGDKAVIVRPSGIYHLGSTRLIEQAKSAHHAGVPSHHYTNRIMDSDLIAILERILMTSTPKPIYLATDTLPVTSFDVLSFIADTLGHPPPTPIDGAMTGKRIRHNLPDGWLAVPDYRVGYGQVMAKMAE</sequence>
<comment type="caution">
    <text evidence="2">The sequence shown here is derived from an EMBL/GenBank/DDBJ whole genome shotgun (WGS) entry which is preliminary data.</text>
</comment>
<dbReference type="RefSeq" id="WP_078253371.1">
    <property type="nucleotide sequence ID" value="NZ_MUYU01000006.1"/>
</dbReference>
<keyword evidence="3" id="KW-1185">Reference proteome</keyword>
<accession>A0A1T0CTE9</accession>
<evidence type="ECO:0000259" key="1">
    <source>
        <dbReference type="Pfam" id="PF01370"/>
    </source>
</evidence>
<proteinExistence type="predicted"/>
<dbReference type="InterPro" id="IPR036291">
    <property type="entry name" value="NAD(P)-bd_dom_sf"/>
</dbReference>
<organism evidence="2 3">
    <name type="scientific">Moraxella pluranimalium</name>
    <dbReference type="NCBI Taxonomy" id="470453"/>
    <lineage>
        <taxon>Bacteria</taxon>
        <taxon>Pseudomonadati</taxon>
        <taxon>Pseudomonadota</taxon>
        <taxon>Gammaproteobacteria</taxon>
        <taxon>Moraxellales</taxon>
        <taxon>Moraxellaceae</taxon>
        <taxon>Moraxella</taxon>
    </lineage>
</organism>
<name>A0A1T0CTE9_9GAMM</name>
<dbReference type="Pfam" id="PF01370">
    <property type="entry name" value="Epimerase"/>
    <property type="match status" value="1"/>
</dbReference>
<dbReference type="Gene3D" id="3.40.50.720">
    <property type="entry name" value="NAD(P)-binding Rossmann-like Domain"/>
    <property type="match status" value="1"/>
</dbReference>
<dbReference type="InterPro" id="IPR001509">
    <property type="entry name" value="Epimerase_deHydtase"/>
</dbReference>
<gene>
    <name evidence="2" type="ORF">B0680_01945</name>
</gene>
<feature type="domain" description="NAD-dependent epimerase/dehydratase" evidence="1">
    <location>
        <begin position="8"/>
        <end position="165"/>
    </location>
</feature>
<dbReference type="STRING" id="470453.B0680_01945"/>
<evidence type="ECO:0000313" key="2">
    <source>
        <dbReference type="EMBL" id="OOS25614.1"/>
    </source>
</evidence>
<evidence type="ECO:0000313" key="3">
    <source>
        <dbReference type="Proteomes" id="UP000189800"/>
    </source>
</evidence>
<dbReference type="OrthoDB" id="9808276at2"/>
<protein>
    <recommendedName>
        <fullName evidence="1">NAD-dependent epimerase/dehydratase domain-containing protein</fullName>
    </recommendedName>
</protein>
<dbReference type="Proteomes" id="UP000189800">
    <property type="component" value="Unassembled WGS sequence"/>
</dbReference>
<dbReference type="EMBL" id="MUYU01000006">
    <property type="protein sequence ID" value="OOS25614.1"/>
    <property type="molecule type" value="Genomic_DNA"/>
</dbReference>
<reference evidence="2 3" key="1">
    <citation type="submission" date="2017-02" db="EMBL/GenBank/DDBJ databases">
        <title>Draft genome sequence of Moraxella pluranimalium CCUG 54913T type strain.</title>
        <authorList>
            <person name="Salva-Serra F."/>
            <person name="Engstrom-Jakobsson H."/>
            <person name="Thorell K."/>
            <person name="Jaen-Luchoro D."/>
            <person name="Gonzales-Siles L."/>
            <person name="Karlsson R."/>
            <person name="Yazdan S."/>
            <person name="Boulund F."/>
            <person name="Johnning A."/>
            <person name="Engstrand L."/>
            <person name="Kristiansson E."/>
            <person name="Moore E."/>
        </authorList>
    </citation>
    <scope>NUCLEOTIDE SEQUENCE [LARGE SCALE GENOMIC DNA]</scope>
    <source>
        <strain evidence="2 3">CCUG 54913</strain>
    </source>
</reference>
<dbReference type="AlphaFoldDB" id="A0A1T0CTE9"/>
<dbReference type="SUPFAM" id="SSF51735">
    <property type="entry name" value="NAD(P)-binding Rossmann-fold domains"/>
    <property type="match status" value="1"/>
</dbReference>